<evidence type="ECO:0000256" key="1">
    <source>
        <dbReference type="SAM" id="MobiDB-lite"/>
    </source>
</evidence>
<accession>A0ABD3M2H8</accession>
<name>A0ABD3M2H8_9STRA</name>
<comment type="caution">
    <text evidence="2">The sequence shown here is derived from an EMBL/GenBank/DDBJ whole genome shotgun (WGS) entry which is preliminary data.</text>
</comment>
<organism evidence="2 3">
    <name type="scientific">Discostella pseudostelligera</name>
    <dbReference type="NCBI Taxonomy" id="259834"/>
    <lineage>
        <taxon>Eukaryota</taxon>
        <taxon>Sar</taxon>
        <taxon>Stramenopiles</taxon>
        <taxon>Ochrophyta</taxon>
        <taxon>Bacillariophyta</taxon>
        <taxon>Coscinodiscophyceae</taxon>
        <taxon>Thalassiosirophycidae</taxon>
        <taxon>Stephanodiscales</taxon>
        <taxon>Stephanodiscaceae</taxon>
        <taxon>Discostella</taxon>
    </lineage>
</organism>
<protein>
    <recommendedName>
        <fullName evidence="4">Proline dehydrogenase</fullName>
    </recommendedName>
</protein>
<reference evidence="2 3" key="1">
    <citation type="submission" date="2024-10" db="EMBL/GenBank/DDBJ databases">
        <title>Updated reference genomes for cyclostephanoid diatoms.</title>
        <authorList>
            <person name="Roberts W.R."/>
            <person name="Alverson A.J."/>
        </authorList>
    </citation>
    <scope>NUCLEOTIDE SEQUENCE [LARGE SCALE GENOMIC DNA]</scope>
    <source>
        <strain evidence="2 3">AJA232-27</strain>
    </source>
</reference>
<evidence type="ECO:0000313" key="2">
    <source>
        <dbReference type="EMBL" id="KAL3757043.1"/>
    </source>
</evidence>
<sequence length="410" mass="44965">MSRSLSQLRTVTVMQHRNISASASSSSSLLRSVITVNPILNNAASNFTIDHHHRLHRRHIHASSTPYQGVKPNKPSQKDFFTPSPFARSPRINVNDKFAIFRDLIEGSDNVYGIRRYLLLSRSEEEDAKYYADNENYVPSSTTNIIASLNANRNVLFGAKLHANNNMMMVDSSSSSSTSSNNDANVNENEDYLSNYLAACGSLLDVAKIDASINGQQVQALATLNGLCSWVSECLENDGEGSVVLKGLMYGERAILSELDLTMNDVGGSGTKEETKKLPGGKRSNQRIETNYESSFTTIATMEESQRLGVLEAVRAIATGHPRPGHSVVGAGTYKDGRRGWVALAREYAQLAINPNALTLDASYVTRRGLEEVALYKSRDGEITAIEHLAHTQPEYLREAGGAMARVFFV</sequence>
<evidence type="ECO:0008006" key="4">
    <source>
        <dbReference type="Google" id="ProtNLM"/>
    </source>
</evidence>
<dbReference type="AlphaFoldDB" id="A0ABD3M2H8"/>
<dbReference type="EMBL" id="JALLBG020000273">
    <property type="protein sequence ID" value="KAL3757043.1"/>
    <property type="molecule type" value="Genomic_DNA"/>
</dbReference>
<feature type="region of interest" description="Disordered" evidence="1">
    <location>
        <begin position="62"/>
        <end position="85"/>
    </location>
</feature>
<dbReference type="Proteomes" id="UP001530293">
    <property type="component" value="Unassembled WGS sequence"/>
</dbReference>
<evidence type="ECO:0000313" key="3">
    <source>
        <dbReference type="Proteomes" id="UP001530293"/>
    </source>
</evidence>
<gene>
    <name evidence="2" type="ORF">ACHAWU_002882</name>
</gene>
<proteinExistence type="predicted"/>
<keyword evidence="3" id="KW-1185">Reference proteome</keyword>